<dbReference type="FunFam" id="1.10.10.10:FF:000001">
    <property type="entry name" value="LysR family transcriptional regulator"/>
    <property type="match status" value="1"/>
</dbReference>
<dbReference type="Pfam" id="PF03466">
    <property type="entry name" value="LysR_substrate"/>
    <property type="match status" value="1"/>
</dbReference>
<dbReference type="SUPFAM" id="SSF46785">
    <property type="entry name" value="Winged helix' DNA-binding domain"/>
    <property type="match status" value="1"/>
</dbReference>
<dbReference type="PANTHER" id="PTHR30126:SF39">
    <property type="entry name" value="HTH-TYPE TRANSCRIPTIONAL REGULATOR CYSL"/>
    <property type="match status" value="1"/>
</dbReference>
<name>A0A1Y0V0J0_9PROT</name>
<proteinExistence type="inferred from homology"/>
<dbReference type="GO" id="GO:0000976">
    <property type="term" value="F:transcription cis-regulatory region binding"/>
    <property type="evidence" value="ECO:0007669"/>
    <property type="project" value="TreeGrafter"/>
</dbReference>
<dbReference type="Gene3D" id="3.40.190.290">
    <property type="match status" value="1"/>
</dbReference>
<evidence type="ECO:0000259" key="5">
    <source>
        <dbReference type="PROSITE" id="PS50931"/>
    </source>
</evidence>
<evidence type="ECO:0000256" key="1">
    <source>
        <dbReference type="ARBA" id="ARBA00009437"/>
    </source>
</evidence>
<dbReference type="Proteomes" id="UP000195633">
    <property type="component" value="Chromosome"/>
</dbReference>
<dbReference type="InterPro" id="IPR036388">
    <property type="entry name" value="WH-like_DNA-bd_sf"/>
</dbReference>
<accession>A0A1Y0V0J0</accession>
<dbReference type="AlphaFoldDB" id="A0A1Y0V0J0"/>
<dbReference type="InterPro" id="IPR036390">
    <property type="entry name" value="WH_DNA-bd_sf"/>
</dbReference>
<keyword evidence="2" id="KW-0805">Transcription regulation</keyword>
<dbReference type="GO" id="GO:0003700">
    <property type="term" value="F:DNA-binding transcription factor activity"/>
    <property type="evidence" value="ECO:0007669"/>
    <property type="project" value="InterPro"/>
</dbReference>
<evidence type="ECO:0000313" key="6">
    <source>
        <dbReference type="EMBL" id="ARW11650.1"/>
    </source>
</evidence>
<evidence type="ECO:0000256" key="3">
    <source>
        <dbReference type="ARBA" id="ARBA00023125"/>
    </source>
</evidence>
<dbReference type="Pfam" id="PF00126">
    <property type="entry name" value="HTH_1"/>
    <property type="match status" value="1"/>
</dbReference>
<reference evidence="6 7" key="1">
    <citation type="submission" date="2017-05" db="EMBL/GenBank/DDBJ databases">
        <title>Genome sequence of Acetobacter pasteurianus subsp. ascendens strain SRCM101447.</title>
        <authorList>
            <person name="Cho S.H."/>
        </authorList>
    </citation>
    <scope>NUCLEOTIDE SEQUENCE [LARGE SCALE GENOMIC DNA]</scope>
    <source>
        <strain evidence="6 7">SRCM101447</strain>
    </source>
</reference>
<evidence type="ECO:0000256" key="2">
    <source>
        <dbReference type="ARBA" id="ARBA00023015"/>
    </source>
</evidence>
<organism evidence="6 7">
    <name type="scientific">Acetobacter ascendens</name>
    <dbReference type="NCBI Taxonomy" id="481146"/>
    <lineage>
        <taxon>Bacteria</taxon>
        <taxon>Pseudomonadati</taxon>
        <taxon>Pseudomonadota</taxon>
        <taxon>Alphaproteobacteria</taxon>
        <taxon>Acetobacterales</taxon>
        <taxon>Acetobacteraceae</taxon>
        <taxon>Acetobacter</taxon>
    </lineage>
</organism>
<dbReference type="SUPFAM" id="SSF53850">
    <property type="entry name" value="Periplasmic binding protein-like II"/>
    <property type="match status" value="1"/>
</dbReference>
<keyword evidence="4" id="KW-0804">Transcription</keyword>
<dbReference type="InterPro" id="IPR005119">
    <property type="entry name" value="LysR_subst-bd"/>
</dbReference>
<dbReference type="CDD" id="cd08420">
    <property type="entry name" value="PBP2_CysL_like"/>
    <property type="match status" value="1"/>
</dbReference>
<comment type="similarity">
    <text evidence="1">Belongs to the LysR transcriptional regulatory family.</text>
</comment>
<feature type="domain" description="HTH lysR-type" evidence="5">
    <location>
        <begin position="10"/>
        <end position="67"/>
    </location>
</feature>
<dbReference type="InterPro" id="IPR000847">
    <property type="entry name" value="LysR_HTH_N"/>
</dbReference>
<evidence type="ECO:0000256" key="4">
    <source>
        <dbReference type="ARBA" id="ARBA00023163"/>
    </source>
</evidence>
<sequence>MIDCGMKSGMTLEQLRIFIAVAEREHVTAASKALHITQSAVSAAIATLEEQHGVKLFHRVGRGISLTEAGRLFLPEARTVLAQAEAAENMLEAFSGLKQGTLRVVASQTIAAYWLPALLVKFRQQYPQIVMDIAISNTEEAAHRVKNGEADLGIVEGLVNDPALAQWPVATDSLSIVQADARPPNTIDAAWLRSAKWVMREPGSGTRTTLEHTLRQNGIDPAELDVTLVLPSNESVRTAIEAGAGIGALSALVVAPAVQAGTLHAIPQALGTRFFYGLRHKERYRSPAAEALLELIAQSGKLHT</sequence>
<gene>
    <name evidence="6" type="ORF">S101447_02612</name>
</gene>
<dbReference type="PANTHER" id="PTHR30126">
    <property type="entry name" value="HTH-TYPE TRANSCRIPTIONAL REGULATOR"/>
    <property type="match status" value="1"/>
</dbReference>
<protein>
    <submittedName>
        <fullName evidence="6">Putative RuBisCO transcriptional regulator</fullName>
    </submittedName>
</protein>
<keyword evidence="3" id="KW-0238">DNA-binding</keyword>
<evidence type="ECO:0000313" key="7">
    <source>
        <dbReference type="Proteomes" id="UP000195633"/>
    </source>
</evidence>
<dbReference type="PROSITE" id="PS50931">
    <property type="entry name" value="HTH_LYSR"/>
    <property type="match status" value="1"/>
</dbReference>
<dbReference type="Gene3D" id="1.10.10.10">
    <property type="entry name" value="Winged helix-like DNA-binding domain superfamily/Winged helix DNA-binding domain"/>
    <property type="match status" value="1"/>
</dbReference>
<dbReference type="EMBL" id="CP021524">
    <property type="protein sequence ID" value="ARW11650.1"/>
    <property type="molecule type" value="Genomic_DNA"/>
</dbReference>
<dbReference type="PRINTS" id="PR00039">
    <property type="entry name" value="HTHLYSR"/>
</dbReference>